<evidence type="ECO:0008006" key="3">
    <source>
        <dbReference type="Google" id="ProtNLM"/>
    </source>
</evidence>
<reference evidence="1 2" key="1">
    <citation type="submission" date="2018-05" db="EMBL/GenBank/DDBJ databases">
        <title>Genomic Encyclopedia of Archaeal and Bacterial Type Strains, Phase II (KMG-II): from individual species to whole genera.</title>
        <authorList>
            <person name="Goeker M."/>
        </authorList>
    </citation>
    <scope>NUCLEOTIDE SEQUENCE [LARGE SCALE GENOMIC DNA]</scope>
    <source>
        <strain evidence="1 2">DSM 22214</strain>
    </source>
</reference>
<gene>
    <name evidence="1" type="ORF">LV89_04964</name>
</gene>
<dbReference type="OrthoDB" id="1359970at2"/>
<dbReference type="AlphaFoldDB" id="A0A316DCP4"/>
<organism evidence="1 2">
    <name type="scientific">Arcicella aurantiaca</name>
    <dbReference type="NCBI Taxonomy" id="591202"/>
    <lineage>
        <taxon>Bacteria</taxon>
        <taxon>Pseudomonadati</taxon>
        <taxon>Bacteroidota</taxon>
        <taxon>Cytophagia</taxon>
        <taxon>Cytophagales</taxon>
        <taxon>Flectobacillaceae</taxon>
        <taxon>Arcicella</taxon>
    </lineage>
</organism>
<keyword evidence="2" id="KW-1185">Reference proteome</keyword>
<accession>A0A316DCP4</accession>
<sequence length="139" mass="16698">MEFIINGDFSYELSHVSYRNAITFLQNEINIFFINKEYGEKINKIYCGIICVSKQFDDLFQPRPAKVLRKEPSLEFEYKLDFEIYLNANDEERVMYILKEYYNTIKNIFLMKKIKDFDYQAFLNDLDTFLSTQNLSINS</sequence>
<protein>
    <recommendedName>
        <fullName evidence="3">Immunity protein 44 of polymorphic toxin system</fullName>
    </recommendedName>
</protein>
<dbReference type="EMBL" id="QGGO01000056">
    <property type="protein sequence ID" value="PWK15754.1"/>
    <property type="molecule type" value="Genomic_DNA"/>
</dbReference>
<proteinExistence type="predicted"/>
<dbReference type="RefSeq" id="WP_109745650.1">
    <property type="nucleotide sequence ID" value="NZ_QGGO01000056.1"/>
</dbReference>
<comment type="caution">
    <text evidence="1">The sequence shown here is derived from an EMBL/GenBank/DDBJ whole genome shotgun (WGS) entry which is preliminary data.</text>
</comment>
<evidence type="ECO:0000313" key="1">
    <source>
        <dbReference type="EMBL" id="PWK15754.1"/>
    </source>
</evidence>
<name>A0A316DCP4_9BACT</name>
<evidence type="ECO:0000313" key="2">
    <source>
        <dbReference type="Proteomes" id="UP000245489"/>
    </source>
</evidence>
<dbReference type="Proteomes" id="UP000245489">
    <property type="component" value="Unassembled WGS sequence"/>
</dbReference>